<dbReference type="GO" id="GO:0000140">
    <property type="term" value="F:acylglycerone-phosphate reductase (NADP+) activity"/>
    <property type="evidence" value="ECO:0007669"/>
    <property type="project" value="UniProtKB-EC"/>
</dbReference>
<protein>
    <submittedName>
        <fullName evidence="5">NADPH-dependent 1-acyl dihydroxyacetone phosphate reductase</fullName>
        <ecNumber evidence="5">1.1.1.101</ecNumber>
    </submittedName>
</protein>
<dbReference type="PROSITE" id="PS00061">
    <property type="entry name" value="ADH_SHORT"/>
    <property type="match status" value="1"/>
</dbReference>
<accession>A0AAJ0CRV0</accession>
<evidence type="ECO:0000313" key="5">
    <source>
        <dbReference type="EMBL" id="KAK2603633.1"/>
    </source>
</evidence>
<reference evidence="5" key="1">
    <citation type="submission" date="2023-06" db="EMBL/GenBank/DDBJ databases">
        <title>Conoideocrella luteorostrata (Hypocreales: Clavicipitaceae), a potential biocontrol fungus for elongate hemlock scale in United States Christmas tree production areas.</title>
        <authorList>
            <person name="Barrett H."/>
            <person name="Lovett B."/>
            <person name="Macias A.M."/>
            <person name="Stajich J.E."/>
            <person name="Kasson M.T."/>
        </authorList>
    </citation>
    <scope>NUCLEOTIDE SEQUENCE</scope>
    <source>
        <strain evidence="5">ARSEF 14590</strain>
    </source>
</reference>
<dbReference type="Proteomes" id="UP001251528">
    <property type="component" value="Unassembled WGS sequence"/>
</dbReference>
<dbReference type="GO" id="GO:0006654">
    <property type="term" value="P:phosphatidic acid biosynthetic process"/>
    <property type="evidence" value="ECO:0007669"/>
    <property type="project" value="TreeGrafter"/>
</dbReference>
<dbReference type="Pfam" id="PF00106">
    <property type="entry name" value="adh_short"/>
    <property type="match status" value="1"/>
</dbReference>
<dbReference type="PANTHER" id="PTHR44169">
    <property type="entry name" value="NADPH-DEPENDENT 1-ACYLDIHYDROXYACETONE PHOSPHATE REDUCTASE"/>
    <property type="match status" value="1"/>
</dbReference>
<dbReference type="SUPFAM" id="SSF51735">
    <property type="entry name" value="NAD(P)-binding Rossmann-fold domains"/>
    <property type="match status" value="1"/>
</dbReference>
<gene>
    <name evidence="5" type="primary">AYR1_1</name>
    <name evidence="5" type="ORF">QQS21_004214</name>
</gene>
<dbReference type="Gene3D" id="3.40.50.720">
    <property type="entry name" value="NAD(P)-binding Rossmann-like Domain"/>
    <property type="match status" value="1"/>
</dbReference>
<keyword evidence="2" id="KW-0521">NADP</keyword>
<dbReference type="PRINTS" id="PR00081">
    <property type="entry name" value="GDHRDH"/>
</dbReference>
<comment type="caution">
    <text evidence="5">The sequence shown here is derived from an EMBL/GenBank/DDBJ whole genome shotgun (WGS) entry which is preliminary data.</text>
</comment>
<dbReference type="AlphaFoldDB" id="A0AAJ0CRV0"/>
<proteinExistence type="inferred from homology"/>
<dbReference type="PANTHER" id="PTHR44169:SF3">
    <property type="entry name" value="SHORT-CHAIN DEHYDROGENASE SRDE"/>
    <property type="match status" value="1"/>
</dbReference>
<evidence type="ECO:0000256" key="2">
    <source>
        <dbReference type="ARBA" id="ARBA00022857"/>
    </source>
</evidence>
<dbReference type="GO" id="GO:0005811">
    <property type="term" value="C:lipid droplet"/>
    <property type="evidence" value="ECO:0007669"/>
    <property type="project" value="TreeGrafter"/>
</dbReference>
<keyword evidence="4" id="KW-0472">Membrane</keyword>
<evidence type="ECO:0000256" key="1">
    <source>
        <dbReference type="ARBA" id="ARBA00006484"/>
    </source>
</evidence>
<name>A0AAJ0CRV0_9HYPO</name>
<sequence length="141" mass="15752">MPAVDTDVNAVKKMFEVNLFGPMRMVHHFHDMLIISAGTIVSIGSIGGVVPYMYGASYNASKAALHHWSNTLRLEMSPFNVKVIVVISGEVGTNILKNDVHRELPEESYFSPLATDFKNHVLRTPRTTSRFEYAENVVTQT</sequence>
<dbReference type="EMBL" id="JASWJB010000060">
    <property type="protein sequence ID" value="KAK2603633.1"/>
    <property type="molecule type" value="Genomic_DNA"/>
</dbReference>
<comment type="similarity">
    <text evidence="1">Belongs to the short-chain dehydrogenases/reductases (SDR) family.</text>
</comment>
<dbReference type="InterPro" id="IPR002347">
    <property type="entry name" value="SDR_fam"/>
</dbReference>
<organism evidence="5 6">
    <name type="scientific">Conoideocrella luteorostrata</name>
    <dbReference type="NCBI Taxonomy" id="1105319"/>
    <lineage>
        <taxon>Eukaryota</taxon>
        <taxon>Fungi</taxon>
        <taxon>Dikarya</taxon>
        <taxon>Ascomycota</taxon>
        <taxon>Pezizomycotina</taxon>
        <taxon>Sordariomycetes</taxon>
        <taxon>Hypocreomycetidae</taxon>
        <taxon>Hypocreales</taxon>
        <taxon>Clavicipitaceae</taxon>
        <taxon>Conoideocrella</taxon>
    </lineage>
</organism>
<feature type="transmembrane region" description="Helical" evidence="4">
    <location>
        <begin position="32"/>
        <end position="54"/>
    </location>
</feature>
<keyword evidence="6" id="KW-1185">Reference proteome</keyword>
<evidence type="ECO:0000256" key="3">
    <source>
        <dbReference type="ARBA" id="ARBA00023002"/>
    </source>
</evidence>
<dbReference type="EC" id="1.1.1.101" evidence="5"/>
<dbReference type="GO" id="GO:0019433">
    <property type="term" value="P:triglyceride catabolic process"/>
    <property type="evidence" value="ECO:0007669"/>
    <property type="project" value="TreeGrafter"/>
</dbReference>
<evidence type="ECO:0000313" key="6">
    <source>
        <dbReference type="Proteomes" id="UP001251528"/>
    </source>
</evidence>
<keyword evidence="3 5" id="KW-0560">Oxidoreductase</keyword>
<dbReference type="InterPro" id="IPR020904">
    <property type="entry name" value="Sc_DH/Rdtase_CS"/>
</dbReference>
<dbReference type="GO" id="GO:0005783">
    <property type="term" value="C:endoplasmic reticulum"/>
    <property type="evidence" value="ECO:0007669"/>
    <property type="project" value="TreeGrafter"/>
</dbReference>
<dbReference type="GO" id="GO:0004806">
    <property type="term" value="F:triacylglycerol lipase activity"/>
    <property type="evidence" value="ECO:0007669"/>
    <property type="project" value="TreeGrafter"/>
</dbReference>
<evidence type="ECO:0000256" key="4">
    <source>
        <dbReference type="SAM" id="Phobius"/>
    </source>
</evidence>
<keyword evidence="4" id="KW-0812">Transmembrane</keyword>
<dbReference type="InterPro" id="IPR036291">
    <property type="entry name" value="NAD(P)-bd_dom_sf"/>
</dbReference>
<keyword evidence="4" id="KW-1133">Transmembrane helix</keyword>